<evidence type="ECO:0000313" key="3">
    <source>
        <dbReference type="RefSeq" id="XP_040952429.1"/>
    </source>
</evidence>
<reference evidence="3" key="2">
    <citation type="submission" date="2025-08" db="UniProtKB">
        <authorList>
            <consortium name="RefSeq"/>
        </authorList>
    </citation>
    <scope>IDENTIFICATION</scope>
</reference>
<feature type="transmembrane region" description="Helical" evidence="1">
    <location>
        <begin position="80"/>
        <end position="102"/>
    </location>
</feature>
<accession>A0ABM3AC31</accession>
<dbReference type="Proteomes" id="UP000818029">
    <property type="component" value="Chromosome D07"/>
</dbReference>
<protein>
    <submittedName>
        <fullName evidence="3">Uncharacterized protein isoform X1</fullName>
    </submittedName>
</protein>
<gene>
    <name evidence="3" type="primary">LOC107954931</name>
</gene>
<organism evidence="2 3">
    <name type="scientific">Gossypium hirsutum</name>
    <name type="common">Upland cotton</name>
    <name type="synonym">Gossypium mexicanum</name>
    <dbReference type="NCBI Taxonomy" id="3635"/>
    <lineage>
        <taxon>Eukaryota</taxon>
        <taxon>Viridiplantae</taxon>
        <taxon>Streptophyta</taxon>
        <taxon>Embryophyta</taxon>
        <taxon>Tracheophyta</taxon>
        <taxon>Spermatophyta</taxon>
        <taxon>Magnoliopsida</taxon>
        <taxon>eudicotyledons</taxon>
        <taxon>Gunneridae</taxon>
        <taxon>Pentapetalae</taxon>
        <taxon>rosids</taxon>
        <taxon>malvids</taxon>
        <taxon>Malvales</taxon>
        <taxon>Malvaceae</taxon>
        <taxon>Malvoideae</taxon>
        <taxon>Gossypium</taxon>
    </lineage>
</organism>
<reference evidence="2" key="1">
    <citation type="journal article" date="2020" name="Nat. Genet.">
        <title>Genomic diversifications of five Gossypium allopolyploid species and their impact on cotton improvement.</title>
        <authorList>
            <person name="Chen Z.J."/>
            <person name="Sreedasyam A."/>
            <person name="Ando A."/>
            <person name="Song Q."/>
            <person name="De Santiago L.M."/>
            <person name="Hulse-Kemp A.M."/>
            <person name="Ding M."/>
            <person name="Ye W."/>
            <person name="Kirkbride R.C."/>
            <person name="Jenkins J."/>
            <person name="Plott C."/>
            <person name="Lovell J."/>
            <person name="Lin Y.M."/>
            <person name="Vaughn R."/>
            <person name="Liu B."/>
            <person name="Simpson S."/>
            <person name="Scheffler B.E."/>
            <person name="Wen L."/>
            <person name="Saski C.A."/>
            <person name="Grover C.E."/>
            <person name="Hu G."/>
            <person name="Conover J.L."/>
            <person name="Carlson J.W."/>
            <person name="Shu S."/>
            <person name="Boston L.B."/>
            <person name="Williams M."/>
            <person name="Peterson D.G."/>
            <person name="McGee K."/>
            <person name="Jones D.C."/>
            <person name="Wendel J.F."/>
            <person name="Stelly D.M."/>
            <person name="Grimwood J."/>
            <person name="Schmutz J."/>
        </authorList>
    </citation>
    <scope>NUCLEOTIDE SEQUENCE [LARGE SCALE GENOMIC DNA]</scope>
    <source>
        <strain evidence="2">cv. TM-1</strain>
    </source>
</reference>
<evidence type="ECO:0000313" key="2">
    <source>
        <dbReference type="Proteomes" id="UP000818029"/>
    </source>
</evidence>
<keyword evidence="2" id="KW-1185">Reference proteome</keyword>
<dbReference type="GeneID" id="107954931"/>
<keyword evidence="1" id="KW-1133">Transmembrane helix</keyword>
<sequence length="136" mass="16015">MLKYVHRITHGRFDKELNKSNLHLMELIPLFQTPCVRSLLKILQNTLTDRAYIHHLPLAHRLILKPLHLKQISLRIKMEIVLYLTVHIFPGLIVACLCILYINFYSRGLSLCFEQEHMPYALFSFKDRQGNSETES</sequence>
<keyword evidence="1" id="KW-0812">Transmembrane</keyword>
<evidence type="ECO:0000256" key="1">
    <source>
        <dbReference type="SAM" id="Phobius"/>
    </source>
</evidence>
<keyword evidence="1" id="KW-0472">Membrane</keyword>
<proteinExistence type="predicted"/>
<dbReference type="RefSeq" id="XP_040952429.1">
    <property type="nucleotide sequence ID" value="XM_041096495.1"/>
</dbReference>
<name>A0ABM3AC31_GOSHI</name>